<reference evidence="2" key="3">
    <citation type="journal article" date="2019" name="G3 (Bethesda)">
        <title>Hybrid Assembly of the Genome of the Entomopathogenic Nematode Steinernema carpocapsae Identifies the X-Chromosome.</title>
        <authorList>
            <person name="Serra L."/>
            <person name="Macchietto M."/>
            <person name="Macias-Munoz A."/>
            <person name="McGill C.J."/>
            <person name="Rodriguez I.M."/>
            <person name="Rodriguez B."/>
            <person name="Murad R."/>
            <person name="Mortazavi A."/>
        </authorList>
    </citation>
    <scope>NUCLEOTIDE SEQUENCE</scope>
    <source>
        <strain evidence="2">ALL</strain>
    </source>
</reference>
<feature type="compositionally biased region" description="Polar residues" evidence="1">
    <location>
        <begin position="1"/>
        <end position="10"/>
    </location>
</feature>
<feature type="region of interest" description="Disordered" evidence="1">
    <location>
        <begin position="153"/>
        <end position="183"/>
    </location>
</feature>
<dbReference type="AlphaFoldDB" id="A0A4U5NEK8"/>
<comment type="caution">
    <text evidence="2">The sequence shown here is derived from an EMBL/GenBank/DDBJ whole genome shotgun (WGS) entry which is preliminary data.</text>
</comment>
<proteinExistence type="predicted"/>
<organism evidence="2">
    <name type="scientific">Steinernema carpocapsae</name>
    <name type="common">Entomopathogenic nematode</name>
    <dbReference type="NCBI Taxonomy" id="34508"/>
    <lineage>
        <taxon>Eukaryota</taxon>
        <taxon>Metazoa</taxon>
        <taxon>Ecdysozoa</taxon>
        <taxon>Nematoda</taxon>
        <taxon>Chromadorea</taxon>
        <taxon>Rhabditida</taxon>
        <taxon>Tylenchina</taxon>
        <taxon>Panagrolaimomorpha</taxon>
        <taxon>Strongyloidoidea</taxon>
        <taxon>Steinernematidae</taxon>
        <taxon>Steinernema</taxon>
    </lineage>
</organism>
<protein>
    <submittedName>
        <fullName evidence="2">Uncharacterized protein</fullName>
    </submittedName>
</protein>
<reference evidence="2" key="1">
    <citation type="submission" date="2013-11" db="EMBL/GenBank/DDBJ databases">
        <authorList>
            <person name="Sternberg P."/>
            <person name="Dillman A."/>
            <person name="Macchietto M."/>
        </authorList>
    </citation>
    <scope>NUCLEOTIDE SEQUENCE</scope>
    <source>
        <strain evidence="2">ALL</strain>
    </source>
</reference>
<name>A0A4U5NEK8_STECR</name>
<feature type="region of interest" description="Disordered" evidence="1">
    <location>
        <begin position="1"/>
        <end position="22"/>
    </location>
</feature>
<reference evidence="2" key="2">
    <citation type="journal article" date="2015" name="Genome Biol.">
        <title>Comparative genomics of Steinernema reveals deeply conserved gene regulatory networks.</title>
        <authorList>
            <person name="Dillman A.R."/>
            <person name="Macchietto M."/>
            <person name="Porter C.F."/>
            <person name="Rogers A."/>
            <person name="Williams B."/>
            <person name="Antoshechkin I."/>
            <person name="Lee M.M."/>
            <person name="Goodwin Z."/>
            <person name="Lu X."/>
            <person name="Lewis E.E."/>
            <person name="Goodrich-Blair H."/>
            <person name="Stock S.P."/>
            <person name="Adams B.J."/>
            <person name="Sternberg P.W."/>
            <person name="Mortazavi A."/>
        </authorList>
    </citation>
    <scope>NUCLEOTIDE SEQUENCE [LARGE SCALE GENOMIC DNA]</scope>
    <source>
        <strain evidence="2">ALL</strain>
    </source>
</reference>
<sequence>MTTSWTTKETPATLAPPTEEATSAVQRAMGFVPEHKDKIEKWSETYSRKPGWMKINQKNTWYKEEPRADQGRPAKRRYPELLAEGANRKVDKLRKQRQGLIITEGEKTNVNQVLASPNELNVSLSSKTRQIFEQLSSMSSGLSIKLPASGARGALNRSYEPPAPKNLLLPSTSCSQEVPRELG</sequence>
<evidence type="ECO:0000313" key="2">
    <source>
        <dbReference type="EMBL" id="TKR81429.1"/>
    </source>
</evidence>
<accession>A0A4U5NEK8</accession>
<evidence type="ECO:0000256" key="1">
    <source>
        <dbReference type="SAM" id="MobiDB-lite"/>
    </source>
</evidence>
<gene>
    <name evidence="2" type="ORF">L596_015297</name>
</gene>
<dbReference type="EMBL" id="AZBU02000004">
    <property type="protein sequence ID" value="TKR81429.1"/>
    <property type="molecule type" value="Genomic_DNA"/>
</dbReference>